<sequence>MTSKKLSPEMQKAYNRLKEHGRLIKYKGGFWSATEVETRTSLVTGYPIPAWFFGTRTIQGLIRRDLARVVKERCWDGVVYPVEVVVVV</sequence>
<evidence type="ECO:0000313" key="1">
    <source>
        <dbReference type="EMBL" id="MCW7553615.1"/>
    </source>
</evidence>
<accession>A0ABT3MW88</accession>
<proteinExistence type="predicted"/>
<organism evidence="1 2">
    <name type="scientific">Endozoicomonas gorgoniicola</name>
    <dbReference type="NCBI Taxonomy" id="1234144"/>
    <lineage>
        <taxon>Bacteria</taxon>
        <taxon>Pseudomonadati</taxon>
        <taxon>Pseudomonadota</taxon>
        <taxon>Gammaproteobacteria</taxon>
        <taxon>Oceanospirillales</taxon>
        <taxon>Endozoicomonadaceae</taxon>
        <taxon>Endozoicomonas</taxon>
    </lineage>
</organism>
<comment type="caution">
    <text evidence="1">The sequence shown here is derived from an EMBL/GenBank/DDBJ whole genome shotgun (WGS) entry which is preliminary data.</text>
</comment>
<name>A0ABT3MW88_9GAMM</name>
<reference evidence="1 2" key="1">
    <citation type="submission" date="2022-10" db="EMBL/GenBank/DDBJ databases">
        <title>High-quality genome sequences of two octocoral-associated bacteria, Endozoicomonas euniceicola EF212 and Endozoicomonas gorgoniicola PS125.</title>
        <authorList>
            <person name="Chiou Y.-J."/>
            <person name="Chen Y.-H."/>
        </authorList>
    </citation>
    <scope>NUCLEOTIDE SEQUENCE [LARGE SCALE GENOMIC DNA]</scope>
    <source>
        <strain evidence="1 2">PS125</strain>
    </source>
</reference>
<dbReference type="RefSeq" id="WP_262568433.1">
    <property type="nucleotide sequence ID" value="NZ_JAPFCC010000001.1"/>
</dbReference>
<evidence type="ECO:0000313" key="2">
    <source>
        <dbReference type="Proteomes" id="UP001209854"/>
    </source>
</evidence>
<gene>
    <name evidence="1" type="ORF">NX722_13460</name>
</gene>
<keyword evidence="2" id="KW-1185">Reference proteome</keyword>
<dbReference type="Proteomes" id="UP001209854">
    <property type="component" value="Unassembled WGS sequence"/>
</dbReference>
<dbReference type="EMBL" id="JAPFCC010000001">
    <property type="protein sequence ID" value="MCW7553615.1"/>
    <property type="molecule type" value="Genomic_DNA"/>
</dbReference>
<protein>
    <submittedName>
        <fullName evidence="1">Uncharacterized protein</fullName>
    </submittedName>
</protein>